<feature type="compositionally biased region" description="Polar residues" evidence="1">
    <location>
        <begin position="144"/>
        <end position="153"/>
    </location>
</feature>
<accession>A0AAW0N0T5</accession>
<protein>
    <submittedName>
        <fullName evidence="2">Uncharacterized protein</fullName>
    </submittedName>
</protein>
<feature type="compositionally biased region" description="Basic and acidic residues" evidence="1">
    <location>
        <begin position="276"/>
        <end position="285"/>
    </location>
</feature>
<comment type="caution">
    <text evidence="2">The sequence shown here is derived from an EMBL/GenBank/DDBJ whole genome shotgun (WGS) entry which is preliminary data.</text>
</comment>
<evidence type="ECO:0000313" key="2">
    <source>
        <dbReference type="EMBL" id="KAK7889271.1"/>
    </source>
</evidence>
<feature type="region of interest" description="Disordered" evidence="1">
    <location>
        <begin position="196"/>
        <end position="304"/>
    </location>
</feature>
<name>A0AAW0N0T5_9GOBI</name>
<evidence type="ECO:0000256" key="1">
    <source>
        <dbReference type="SAM" id="MobiDB-lite"/>
    </source>
</evidence>
<feature type="compositionally biased region" description="Basic and acidic residues" evidence="1">
    <location>
        <begin position="63"/>
        <end position="75"/>
    </location>
</feature>
<feature type="compositionally biased region" description="Basic and acidic residues" evidence="1">
    <location>
        <begin position="210"/>
        <end position="228"/>
    </location>
</feature>
<dbReference type="EMBL" id="JBBPFD010000018">
    <property type="protein sequence ID" value="KAK7889271.1"/>
    <property type="molecule type" value="Genomic_DNA"/>
</dbReference>
<gene>
    <name evidence="2" type="ORF">WMY93_024831</name>
</gene>
<reference evidence="3" key="1">
    <citation type="submission" date="2024-04" db="EMBL/GenBank/DDBJ databases">
        <title>Salinicola lusitanus LLJ914,a marine bacterium isolated from the Okinawa Trough.</title>
        <authorList>
            <person name="Li J."/>
        </authorList>
    </citation>
    <scope>NUCLEOTIDE SEQUENCE [LARGE SCALE GENOMIC DNA]</scope>
</reference>
<feature type="compositionally biased region" description="Basic and acidic residues" evidence="1">
    <location>
        <begin position="100"/>
        <end position="143"/>
    </location>
</feature>
<dbReference type="Proteomes" id="UP001460270">
    <property type="component" value="Unassembled WGS sequence"/>
</dbReference>
<feature type="compositionally biased region" description="Polar residues" evidence="1">
    <location>
        <begin position="256"/>
        <end position="268"/>
    </location>
</feature>
<proteinExistence type="predicted"/>
<sequence length="347" mass="39186">MNGFTPKRSLVQKVTPPTPGGFTLETLAPYVAPVRNLEVKPLKDLGTSTSKPKQFSWQPLEKQSWDVKTSAKRDWQQGSNSRSNVPPMKKELISLTLTKKPQDAKPAEKKTSAKTLLKKEMPGEKKKKDHTSRYSENRADSQKPQKTNLSDLSDISEDIEFTDAALDAEIDGMITPPKAKSPISNRKYPWQEEFENVKEGSGKRFLKKFTRGEKKEEAVLEPRNKSNNEDTNSEDSKVSSVATESEIRCQMKQGFQWGSSKPAQSQVDSEPPLNRKAREDKDFRNDLGLVKKQPMKRVETSSKDNQITAEKIRVMSQTLRIQAVKAKIRLMSQTLRNQAAKAVKLVV</sequence>
<keyword evidence="3" id="KW-1185">Reference proteome</keyword>
<dbReference type="AlphaFoldDB" id="A0AAW0N0T5"/>
<feature type="region of interest" description="Disordered" evidence="1">
    <location>
        <begin position="39"/>
        <end position="156"/>
    </location>
</feature>
<organism evidence="2 3">
    <name type="scientific">Mugilogobius chulae</name>
    <name type="common">yellowstripe goby</name>
    <dbReference type="NCBI Taxonomy" id="88201"/>
    <lineage>
        <taxon>Eukaryota</taxon>
        <taxon>Metazoa</taxon>
        <taxon>Chordata</taxon>
        <taxon>Craniata</taxon>
        <taxon>Vertebrata</taxon>
        <taxon>Euteleostomi</taxon>
        <taxon>Actinopterygii</taxon>
        <taxon>Neopterygii</taxon>
        <taxon>Teleostei</taxon>
        <taxon>Neoteleostei</taxon>
        <taxon>Acanthomorphata</taxon>
        <taxon>Gobiaria</taxon>
        <taxon>Gobiiformes</taxon>
        <taxon>Gobioidei</taxon>
        <taxon>Gobiidae</taxon>
        <taxon>Gobionellinae</taxon>
        <taxon>Mugilogobius</taxon>
    </lineage>
</organism>
<feature type="compositionally biased region" description="Polar residues" evidence="1">
    <location>
        <begin position="46"/>
        <end position="57"/>
    </location>
</feature>
<evidence type="ECO:0000313" key="3">
    <source>
        <dbReference type="Proteomes" id="UP001460270"/>
    </source>
</evidence>